<dbReference type="EMBL" id="ML120446">
    <property type="protein sequence ID" value="RPA93813.1"/>
    <property type="molecule type" value="Genomic_DNA"/>
</dbReference>
<keyword evidence="3" id="KW-1185">Reference proteome</keyword>
<dbReference type="Pfam" id="PF24476">
    <property type="entry name" value="DUF7580"/>
    <property type="match status" value="1"/>
</dbReference>
<organism evidence="2 3">
    <name type="scientific">Choiromyces venosus 120613-1</name>
    <dbReference type="NCBI Taxonomy" id="1336337"/>
    <lineage>
        <taxon>Eukaryota</taxon>
        <taxon>Fungi</taxon>
        <taxon>Dikarya</taxon>
        <taxon>Ascomycota</taxon>
        <taxon>Pezizomycotina</taxon>
        <taxon>Pezizomycetes</taxon>
        <taxon>Pezizales</taxon>
        <taxon>Tuberaceae</taxon>
        <taxon>Choiromyces</taxon>
    </lineage>
</organism>
<sequence>LAECLAKSLLPFHSSGWVHKSIRSSNIVFFQCAVNNCPLYENPYIVGFDYARPDNPNAQSVERSTGNNTENAIYRHPDLQRADPRRFTAADDIFGLGLVLLEIGLWKRLRAVGSGQGREFLDKCLTESDKLGPKVGKLYTNAVKLCLSGDLGSKHEASLGWENAAGRGKFYWEVVHKLGKCQAWGDLQVQCGRVRAKLLLCIWVYFDTVRVCLRGRSSSLIY</sequence>
<dbReference type="AlphaFoldDB" id="A0A3N4J694"/>
<evidence type="ECO:0000313" key="3">
    <source>
        <dbReference type="Proteomes" id="UP000276215"/>
    </source>
</evidence>
<feature type="non-terminal residue" evidence="2">
    <location>
        <position position="1"/>
    </location>
</feature>
<name>A0A3N4J694_9PEZI</name>
<dbReference type="PROSITE" id="PS50011">
    <property type="entry name" value="PROTEIN_KINASE_DOM"/>
    <property type="match status" value="1"/>
</dbReference>
<protein>
    <recommendedName>
        <fullName evidence="1">Protein kinase domain-containing protein</fullName>
    </recommendedName>
</protein>
<dbReference type="OrthoDB" id="1911848at2759"/>
<dbReference type="Gene3D" id="1.10.510.10">
    <property type="entry name" value="Transferase(Phosphotransferase) domain 1"/>
    <property type="match status" value="1"/>
</dbReference>
<gene>
    <name evidence="2" type="ORF">L873DRAFT_1703582</name>
</gene>
<dbReference type="PANTHER" id="PTHR37542">
    <property type="entry name" value="HELO DOMAIN-CONTAINING PROTEIN-RELATED"/>
    <property type="match status" value="1"/>
</dbReference>
<dbReference type="GO" id="GO:0005524">
    <property type="term" value="F:ATP binding"/>
    <property type="evidence" value="ECO:0007669"/>
    <property type="project" value="InterPro"/>
</dbReference>
<accession>A0A3N4J694</accession>
<dbReference type="SUPFAM" id="SSF56112">
    <property type="entry name" value="Protein kinase-like (PK-like)"/>
    <property type="match status" value="1"/>
</dbReference>
<dbReference type="InterPro" id="IPR011009">
    <property type="entry name" value="Kinase-like_dom_sf"/>
</dbReference>
<evidence type="ECO:0000259" key="1">
    <source>
        <dbReference type="PROSITE" id="PS50011"/>
    </source>
</evidence>
<dbReference type="PANTHER" id="PTHR37542:SF3">
    <property type="entry name" value="PRION-INHIBITION AND PROPAGATION HELO DOMAIN-CONTAINING PROTEIN"/>
    <property type="match status" value="1"/>
</dbReference>
<evidence type="ECO:0000313" key="2">
    <source>
        <dbReference type="EMBL" id="RPA93813.1"/>
    </source>
</evidence>
<dbReference type="GO" id="GO:0004672">
    <property type="term" value="F:protein kinase activity"/>
    <property type="evidence" value="ECO:0007669"/>
    <property type="project" value="InterPro"/>
</dbReference>
<dbReference type="InterPro" id="IPR056002">
    <property type="entry name" value="DUF7580"/>
</dbReference>
<feature type="domain" description="Protein kinase" evidence="1">
    <location>
        <begin position="1"/>
        <end position="222"/>
    </location>
</feature>
<dbReference type="Proteomes" id="UP000276215">
    <property type="component" value="Unassembled WGS sequence"/>
</dbReference>
<proteinExistence type="predicted"/>
<dbReference type="InterPro" id="IPR000719">
    <property type="entry name" value="Prot_kinase_dom"/>
</dbReference>
<reference evidence="2 3" key="1">
    <citation type="journal article" date="2018" name="Nat. Ecol. Evol.">
        <title>Pezizomycetes genomes reveal the molecular basis of ectomycorrhizal truffle lifestyle.</title>
        <authorList>
            <person name="Murat C."/>
            <person name="Payen T."/>
            <person name="Noel B."/>
            <person name="Kuo A."/>
            <person name="Morin E."/>
            <person name="Chen J."/>
            <person name="Kohler A."/>
            <person name="Krizsan K."/>
            <person name="Balestrini R."/>
            <person name="Da Silva C."/>
            <person name="Montanini B."/>
            <person name="Hainaut M."/>
            <person name="Levati E."/>
            <person name="Barry K.W."/>
            <person name="Belfiori B."/>
            <person name="Cichocki N."/>
            <person name="Clum A."/>
            <person name="Dockter R.B."/>
            <person name="Fauchery L."/>
            <person name="Guy J."/>
            <person name="Iotti M."/>
            <person name="Le Tacon F."/>
            <person name="Lindquist E.A."/>
            <person name="Lipzen A."/>
            <person name="Malagnac F."/>
            <person name="Mello A."/>
            <person name="Molinier V."/>
            <person name="Miyauchi S."/>
            <person name="Poulain J."/>
            <person name="Riccioni C."/>
            <person name="Rubini A."/>
            <person name="Sitrit Y."/>
            <person name="Splivallo R."/>
            <person name="Traeger S."/>
            <person name="Wang M."/>
            <person name="Zifcakova L."/>
            <person name="Wipf D."/>
            <person name="Zambonelli A."/>
            <person name="Paolocci F."/>
            <person name="Nowrousian M."/>
            <person name="Ottonello S."/>
            <person name="Baldrian P."/>
            <person name="Spatafora J.W."/>
            <person name="Henrissat B."/>
            <person name="Nagy L.G."/>
            <person name="Aury J.M."/>
            <person name="Wincker P."/>
            <person name="Grigoriev I.V."/>
            <person name="Bonfante P."/>
            <person name="Martin F.M."/>
        </authorList>
    </citation>
    <scope>NUCLEOTIDE SEQUENCE [LARGE SCALE GENOMIC DNA]</scope>
    <source>
        <strain evidence="2 3">120613-1</strain>
    </source>
</reference>